<dbReference type="Gramene" id="PRQ45274">
    <property type="protein sequence ID" value="PRQ45274"/>
    <property type="gene ID" value="RchiOBHm_Chr3g0488391"/>
</dbReference>
<evidence type="ECO:0000256" key="1">
    <source>
        <dbReference type="SAM" id="Phobius"/>
    </source>
</evidence>
<dbReference type="AlphaFoldDB" id="A0A2P6RFT8"/>
<accession>A0A2P6RFT8</accession>
<keyword evidence="1" id="KW-0472">Membrane</keyword>
<dbReference type="Proteomes" id="UP000238479">
    <property type="component" value="Chromosome 3"/>
</dbReference>
<protein>
    <submittedName>
        <fullName evidence="2">Uncharacterized protein</fullName>
    </submittedName>
</protein>
<dbReference type="EMBL" id="PDCK01000041">
    <property type="protein sequence ID" value="PRQ45274.1"/>
    <property type="molecule type" value="Genomic_DNA"/>
</dbReference>
<comment type="caution">
    <text evidence="2">The sequence shown here is derived from an EMBL/GenBank/DDBJ whole genome shotgun (WGS) entry which is preliminary data.</text>
</comment>
<feature type="transmembrane region" description="Helical" evidence="1">
    <location>
        <begin position="48"/>
        <end position="65"/>
    </location>
</feature>
<organism evidence="2 3">
    <name type="scientific">Rosa chinensis</name>
    <name type="common">China rose</name>
    <dbReference type="NCBI Taxonomy" id="74649"/>
    <lineage>
        <taxon>Eukaryota</taxon>
        <taxon>Viridiplantae</taxon>
        <taxon>Streptophyta</taxon>
        <taxon>Embryophyta</taxon>
        <taxon>Tracheophyta</taxon>
        <taxon>Spermatophyta</taxon>
        <taxon>Magnoliopsida</taxon>
        <taxon>eudicotyledons</taxon>
        <taxon>Gunneridae</taxon>
        <taxon>Pentapetalae</taxon>
        <taxon>rosids</taxon>
        <taxon>fabids</taxon>
        <taxon>Rosales</taxon>
        <taxon>Rosaceae</taxon>
        <taxon>Rosoideae</taxon>
        <taxon>Rosoideae incertae sedis</taxon>
        <taxon>Rosa</taxon>
    </lineage>
</organism>
<keyword evidence="1" id="KW-1133">Transmembrane helix</keyword>
<keyword evidence="1" id="KW-0812">Transmembrane</keyword>
<reference evidence="2 3" key="1">
    <citation type="journal article" date="2018" name="Nat. Genet.">
        <title>The Rosa genome provides new insights in the design of modern roses.</title>
        <authorList>
            <person name="Bendahmane M."/>
        </authorList>
    </citation>
    <scope>NUCLEOTIDE SEQUENCE [LARGE SCALE GENOMIC DNA]</scope>
    <source>
        <strain evidence="3">cv. Old Blush</strain>
    </source>
</reference>
<name>A0A2P6RFT8_ROSCH</name>
<gene>
    <name evidence="2" type="ORF">RchiOBHm_Chr3g0488391</name>
</gene>
<evidence type="ECO:0000313" key="2">
    <source>
        <dbReference type="EMBL" id="PRQ45274.1"/>
    </source>
</evidence>
<sequence length="71" mass="7227">MKNFNPASLLAGSSIRQLLVVAMGTESSLPSSMRGLAISTGMVTYPTLLISSSSAVGVGISIAGFKSNTFC</sequence>
<proteinExistence type="predicted"/>
<evidence type="ECO:0000313" key="3">
    <source>
        <dbReference type="Proteomes" id="UP000238479"/>
    </source>
</evidence>
<keyword evidence="3" id="KW-1185">Reference proteome</keyword>